<reference evidence="1 2" key="1">
    <citation type="submission" date="2024-10" db="EMBL/GenBank/DDBJ databases">
        <title>The Natural Products Discovery Center: Release of the First 8490 Sequenced Strains for Exploring Actinobacteria Biosynthetic Diversity.</title>
        <authorList>
            <person name="Kalkreuter E."/>
            <person name="Kautsar S.A."/>
            <person name="Yang D."/>
            <person name="Bader C.D."/>
            <person name="Teijaro C.N."/>
            <person name="Fluegel L."/>
            <person name="Davis C.M."/>
            <person name="Simpson J.R."/>
            <person name="Lauterbach L."/>
            <person name="Steele A.D."/>
            <person name="Gui C."/>
            <person name="Meng S."/>
            <person name="Li G."/>
            <person name="Viehrig K."/>
            <person name="Ye F."/>
            <person name="Su P."/>
            <person name="Kiefer A.F."/>
            <person name="Nichols A."/>
            <person name="Cepeda A.J."/>
            <person name="Yan W."/>
            <person name="Fan B."/>
            <person name="Jiang Y."/>
            <person name="Adhikari A."/>
            <person name="Zheng C.-J."/>
            <person name="Schuster L."/>
            <person name="Cowan T.M."/>
            <person name="Smanski M.J."/>
            <person name="Chevrette M.G."/>
            <person name="De Carvalho L.P.S."/>
            <person name="Shen B."/>
        </authorList>
    </citation>
    <scope>NUCLEOTIDE SEQUENCE [LARGE SCALE GENOMIC DNA]</scope>
    <source>
        <strain evidence="1 2">NPDC005497</strain>
    </source>
</reference>
<name>A0ABW6N655_9ACTN</name>
<sequence>MTNTKGRTAALITPGGQEAQDEARALAAVKVLRERTGVDLAGGHHLVLELGGGPGTP</sequence>
<evidence type="ECO:0000313" key="1">
    <source>
        <dbReference type="EMBL" id="MFF0008720.1"/>
    </source>
</evidence>
<comment type="caution">
    <text evidence="1">The sequence shown here is derived from an EMBL/GenBank/DDBJ whole genome shotgun (WGS) entry which is preliminary data.</text>
</comment>
<gene>
    <name evidence="1" type="ORF">ACFYQT_35520</name>
</gene>
<dbReference type="Proteomes" id="UP001601422">
    <property type="component" value="Unassembled WGS sequence"/>
</dbReference>
<dbReference type="RefSeq" id="WP_361944385.1">
    <property type="nucleotide sequence ID" value="NZ_JBEXVS010000031.1"/>
</dbReference>
<organism evidence="1 2">
    <name type="scientific">Streptomyces tibetensis</name>
    <dbReference type="NCBI Taxonomy" id="2382123"/>
    <lineage>
        <taxon>Bacteria</taxon>
        <taxon>Bacillati</taxon>
        <taxon>Actinomycetota</taxon>
        <taxon>Actinomycetes</taxon>
        <taxon>Kitasatosporales</taxon>
        <taxon>Streptomycetaceae</taxon>
        <taxon>Streptomyces</taxon>
    </lineage>
</organism>
<keyword evidence="2" id="KW-1185">Reference proteome</keyword>
<evidence type="ECO:0000313" key="2">
    <source>
        <dbReference type="Proteomes" id="UP001601422"/>
    </source>
</evidence>
<accession>A0ABW6N655</accession>
<proteinExistence type="predicted"/>
<protein>
    <submittedName>
        <fullName evidence="1">Uncharacterized protein</fullName>
    </submittedName>
</protein>
<dbReference type="EMBL" id="JBIAJP010000015">
    <property type="protein sequence ID" value="MFF0008720.1"/>
    <property type="molecule type" value="Genomic_DNA"/>
</dbReference>